<gene>
    <name evidence="11" type="ORF">HO133_007203</name>
</gene>
<evidence type="ECO:0000256" key="5">
    <source>
        <dbReference type="ARBA" id="ARBA00022771"/>
    </source>
</evidence>
<feature type="region of interest" description="Disordered" evidence="9">
    <location>
        <begin position="802"/>
        <end position="862"/>
    </location>
</feature>
<feature type="region of interest" description="Disordered" evidence="9">
    <location>
        <begin position="668"/>
        <end position="691"/>
    </location>
</feature>
<protein>
    <recommendedName>
        <fullName evidence="10">RING-type domain-containing protein</fullName>
    </recommendedName>
</protein>
<dbReference type="EMBL" id="JACCJB010000003">
    <property type="protein sequence ID" value="KAF6229089.1"/>
    <property type="molecule type" value="Genomic_DNA"/>
</dbReference>
<keyword evidence="12" id="KW-1185">Reference proteome</keyword>
<feature type="coiled-coil region" evidence="8">
    <location>
        <begin position="227"/>
        <end position="277"/>
    </location>
</feature>
<dbReference type="PROSITE" id="PS51873">
    <property type="entry name" value="TRIAD"/>
    <property type="match status" value="1"/>
</dbReference>
<dbReference type="Gene3D" id="1.20.120.1750">
    <property type="match status" value="1"/>
</dbReference>
<feature type="region of interest" description="Disordered" evidence="9">
    <location>
        <begin position="488"/>
        <end position="524"/>
    </location>
</feature>
<sequence>MSRHPPRDVIDLETEEDTDDQEDSDNSLFDNCLNEEVSSVHISPLFGRTPGLYPRRPRTVVSPYDVCLAEIVEVFPDISREHVKSLYNDLDHQNGPYAQTPAQILIEKVLDGGNYPKEKDRIKELKRKRSDRNSDEEEAARWKYAELRDNALEYSKVARVALHEAFEFVPSKFINEKFKDHSHYYGTFFAILEAERAVRTAINPPYAPLKARRVTSGRTSAAMMVELREDGYEFEELKREIDSAQQRRNREEDKLNAAEEIKRMQEAQDQEHRARGEVMDCGCCFDTVTILKITHCNGDEPHFFCLDCAQQNANTDIGNSRYGLRCMDGSGCTATFSRQERERFLDAKSIEKIERLQQQDDIRLADLQNLCTCPFCDFAAICPPIEEDKEFRCHNPECEEVSCRLCKAKSHIPLSCDEFKRENGVSERRIIEEARTEALIRTCGKCKVRILKEDGCNKVICTKCYAVLCDYCGKDITKQMYNHFDGQGRAPPGVNTDDKTGKCPLYDESHKRKDQQVDKAEKEAMAKVRAEHPDLSEEDLKIKFAEGVQSSSSRHHGDHHHHVHAIHGHVPPHHNHHHRHHGQGLGEAAMAALYNREPGAALDAMFEGVGDILDEFGGLAPHAIQQAREQGRQAREQMRAAHQQAQQQQLQYQREALIRQHQQQQAAHLAQQQATLRQREAQREDLQRRSEQARRIAGLNQATQTHRARMAAMDDPVFARFLNGPQAADVLRPRQNDQAFGNNAGAQNVSIPDDIGARRQPDSVRQRNVEERLRGLGGAIDLDSPTQRREVNNFHRRTAAYNAGRTAARVAEGRPYDVHSFDPDPPPPRMPGGNSLAPRRRDPMAPGSFNPWVTGANDQAYL</sequence>
<dbReference type="GeneID" id="59335603"/>
<comment type="caution">
    <text evidence="11">The sequence shown here is derived from an EMBL/GenBank/DDBJ whole genome shotgun (WGS) entry which is preliminary data.</text>
</comment>
<evidence type="ECO:0000256" key="2">
    <source>
        <dbReference type="ARBA" id="ARBA00022679"/>
    </source>
</evidence>
<keyword evidence="5" id="KW-0863">Zinc-finger</keyword>
<proteinExistence type="predicted"/>
<feature type="compositionally biased region" description="Basic and acidic residues" evidence="9">
    <location>
        <begin position="1"/>
        <end position="10"/>
    </location>
</feature>
<feature type="region of interest" description="Disordered" evidence="9">
    <location>
        <begin position="1"/>
        <end position="25"/>
    </location>
</feature>
<keyword evidence="3" id="KW-0479">Metal-binding</keyword>
<dbReference type="AlphaFoldDB" id="A0A8H6FIB8"/>
<dbReference type="Pfam" id="PF26200">
    <property type="entry name" value="Rcat_RNF216"/>
    <property type="match status" value="1"/>
</dbReference>
<evidence type="ECO:0000256" key="6">
    <source>
        <dbReference type="ARBA" id="ARBA00022786"/>
    </source>
</evidence>
<feature type="domain" description="RING-type" evidence="10">
    <location>
        <begin position="277"/>
        <end position="493"/>
    </location>
</feature>
<dbReference type="GO" id="GO:0008270">
    <property type="term" value="F:zinc ion binding"/>
    <property type="evidence" value="ECO:0007669"/>
    <property type="project" value="UniProtKB-KW"/>
</dbReference>
<feature type="compositionally biased region" description="Basic and acidic residues" evidence="9">
    <location>
        <begin position="496"/>
        <end position="524"/>
    </location>
</feature>
<feature type="region of interest" description="Disordered" evidence="9">
    <location>
        <begin position="742"/>
        <end position="766"/>
    </location>
</feature>
<feature type="compositionally biased region" description="Basic and acidic residues" evidence="9">
    <location>
        <begin position="755"/>
        <end position="766"/>
    </location>
</feature>
<dbReference type="InterPro" id="IPR044066">
    <property type="entry name" value="TRIAD_supradom"/>
</dbReference>
<dbReference type="Proteomes" id="UP000593566">
    <property type="component" value="Unassembled WGS sequence"/>
</dbReference>
<dbReference type="InterPro" id="IPR047544">
    <property type="entry name" value="RING-HC_RBR_RNF216"/>
</dbReference>
<accession>A0A8H6FIB8</accession>
<evidence type="ECO:0000256" key="1">
    <source>
        <dbReference type="ARBA" id="ARBA00004906"/>
    </source>
</evidence>
<dbReference type="CDD" id="cd20339">
    <property type="entry name" value="BRcat_RBR_RNF216"/>
    <property type="match status" value="1"/>
</dbReference>
<dbReference type="InterPro" id="IPR051628">
    <property type="entry name" value="LUBAC_E3_Ligases"/>
</dbReference>
<dbReference type="InterPro" id="IPR047545">
    <property type="entry name" value="BRcat_RBR_RNF216"/>
</dbReference>
<dbReference type="PANTHER" id="PTHR22770:SF47">
    <property type="entry name" value="E3 UBIQUITIN-PROTEIN LIGASE RNF216"/>
    <property type="match status" value="1"/>
</dbReference>
<feature type="compositionally biased region" description="Basic and acidic residues" evidence="9">
    <location>
        <begin position="677"/>
        <end position="691"/>
    </location>
</feature>
<keyword evidence="6" id="KW-0833">Ubl conjugation pathway</keyword>
<evidence type="ECO:0000256" key="3">
    <source>
        <dbReference type="ARBA" id="ARBA00022723"/>
    </source>
</evidence>
<dbReference type="PANTHER" id="PTHR22770">
    <property type="entry name" value="UBIQUITIN CONJUGATING ENZYME 7 INTERACTING PROTEIN-RELATED"/>
    <property type="match status" value="1"/>
</dbReference>
<evidence type="ECO:0000256" key="4">
    <source>
        <dbReference type="ARBA" id="ARBA00022737"/>
    </source>
</evidence>
<keyword evidence="2" id="KW-0808">Transferase</keyword>
<keyword evidence="4" id="KW-0677">Repeat</keyword>
<evidence type="ECO:0000256" key="7">
    <source>
        <dbReference type="ARBA" id="ARBA00022833"/>
    </source>
</evidence>
<dbReference type="SUPFAM" id="SSF57850">
    <property type="entry name" value="RING/U-box"/>
    <property type="match status" value="1"/>
</dbReference>
<comment type="pathway">
    <text evidence="1">Protein modification; protein ubiquitination.</text>
</comment>
<keyword evidence="7" id="KW-0862">Zinc</keyword>
<feature type="region of interest" description="Disordered" evidence="9">
    <location>
        <begin position="548"/>
        <end position="585"/>
    </location>
</feature>
<feature type="compositionally biased region" description="Acidic residues" evidence="9">
    <location>
        <begin position="11"/>
        <end position="25"/>
    </location>
</feature>
<keyword evidence="8" id="KW-0175">Coiled coil</keyword>
<dbReference type="GO" id="GO:0016740">
    <property type="term" value="F:transferase activity"/>
    <property type="evidence" value="ECO:0007669"/>
    <property type="project" value="UniProtKB-KW"/>
</dbReference>
<dbReference type="RefSeq" id="XP_037156731.1">
    <property type="nucleotide sequence ID" value="XM_037298096.1"/>
</dbReference>
<evidence type="ECO:0000259" key="10">
    <source>
        <dbReference type="PROSITE" id="PS51873"/>
    </source>
</evidence>
<organism evidence="11 12">
    <name type="scientific">Letharia lupina</name>
    <dbReference type="NCBI Taxonomy" id="560253"/>
    <lineage>
        <taxon>Eukaryota</taxon>
        <taxon>Fungi</taxon>
        <taxon>Dikarya</taxon>
        <taxon>Ascomycota</taxon>
        <taxon>Pezizomycotina</taxon>
        <taxon>Lecanoromycetes</taxon>
        <taxon>OSLEUM clade</taxon>
        <taxon>Lecanoromycetidae</taxon>
        <taxon>Lecanorales</taxon>
        <taxon>Lecanorineae</taxon>
        <taxon>Parmeliaceae</taxon>
        <taxon>Letharia</taxon>
    </lineage>
</organism>
<evidence type="ECO:0000256" key="8">
    <source>
        <dbReference type="SAM" id="Coils"/>
    </source>
</evidence>
<evidence type="ECO:0000313" key="12">
    <source>
        <dbReference type="Proteomes" id="UP000593566"/>
    </source>
</evidence>
<evidence type="ECO:0000313" key="11">
    <source>
        <dbReference type="EMBL" id="KAF6229089.1"/>
    </source>
</evidence>
<evidence type="ECO:0000256" key="9">
    <source>
        <dbReference type="SAM" id="MobiDB-lite"/>
    </source>
</evidence>
<reference evidence="11 12" key="1">
    <citation type="journal article" date="2020" name="Genomics">
        <title>Complete, high-quality genomes from long-read metagenomic sequencing of two wolf lichen thalli reveals enigmatic genome architecture.</title>
        <authorList>
            <person name="McKenzie S.K."/>
            <person name="Walston R.F."/>
            <person name="Allen J.L."/>
        </authorList>
    </citation>
    <scope>NUCLEOTIDE SEQUENCE [LARGE SCALE GENOMIC DNA]</scope>
    <source>
        <strain evidence="11">WasteWater1</strain>
    </source>
</reference>
<dbReference type="CDD" id="cd16630">
    <property type="entry name" value="RING-HC_RBR_RNF216"/>
    <property type="match status" value="1"/>
</dbReference>
<feature type="compositionally biased region" description="Basic residues" evidence="9">
    <location>
        <begin position="553"/>
        <end position="582"/>
    </location>
</feature>
<name>A0A8H6FIB8_9LECA</name>
<feature type="compositionally biased region" description="Basic and acidic residues" evidence="9">
    <location>
        <begin position="811"/>
        <end position="822"/>
    </location>
</feature>